<dbReference type="SMART" id="SM00587">
    <property type="entry name" value="CHK"/>
    <property type="match status" value="1"/>
</dbReference>
<accession>A0A4U5MEC4</accession>
<dbReference type="AlphaFoldDB" id="A0A4U5MEC4"/>
<dbReference type="SUPFAM" id="SSF56112">
    <property type="entry name" value="Protein kinase-like (PK-like)"/>
    <property type="match status" value="1"/>
</dbReference>
<evidence type="ECO:0000313" key="3">
    <source>
        <dbReference type="Proteomes" id="UP000298663"/>
    </source>
</evidence>
<comment type="caution">
    <text evidence="2">The sequence shown here is derived from an EMBL/GenBank/DDBJ whole genome shotgun (WGS) entry which is preliminary data.</text>
</comment>
<proteinExistence type="predicted"/>
<reference evidence="2 3" key="2">
    <citation type="journal article" date="2019" name="G3 (Bethesda)">
        <title>Hybrid Assembly of the Genome of the Entomopathogenic Nematode Steinernema carpocapsae Identifies the X-Chromosome.</title>
        <authorList>
            <person name="Serra L."/>
            <person name="Macchietto M."/>
            <person name="Macias-Munoz A."/>
            <person name="McGill C.J."/>
            <person name="Rodriguez I.M."/>
            <person name="Rodriguez B."/>
            <person name="Murad R."/>
            <person name="Mortazavi A."/>
        </authorList>
    </citation>
    <scope>NUCLEOTIDE SEQUENCE [LARGE SCALE GENOMIC DNA]</scope>
    <source>
        <strain evidence="2 3">ALL</strain>
    </source>
</reference>
<dbReference type="OrthoDB" id="5777157at2759"/>
<keyword evidence="3" id="KW-1185">Reference proteome</keyword>
<dbReference type="Pfam" id="PF07914">
    <property type="entry name" value="DUF1679"/>
    <property type="match status" value="1"/>
</dbReference>
<reference evidence="2 3" key="1">
    <citation type="journal article" date="2015" name="Genome Biol.">
        <title>Comparative genomics of Steinernema reveals deeply conserved gene regulatory networks.</title>
        <authorList>
            <person name="Dillman A.R."/>
            <person name="Macchietto M."/>
            <person name="Porter C.F."/>
            <person name="Rogers A."/>
            <person name="Williams B."/>
            <person name="Antoshechkin I."/>
            <person name="Lee M.M."/>
            <person name="Goodwin Z."/>
            <person name="Lu X."/>
            <person name="Lewis E.E."/>
            <person name="Goodrich-Blair H."/>
            <person name="Stock S.P."/>
            <person name="Adams B.J."/>
            <person name="Sternberg P.W."/>
            <person name="Mortazavi A."/>
        </authorList>
    </citation>
    <scope>NUCLEOTIDE SEQUENCE [LARGE SCALE GENOMIC DNA]</scope>
    <source>
        <strain evidence="2 3">ALL</strain>
    </source>
</reference>
<dbReference type="InterPro" id="IPR052961">
    <property type="entry name" value="Oxido-Kinase-like_Enzymes"/>
</dbReference>
<dbReference type="InterPro" id="IPR012877">
    <property type="entry name" value="Dhs-27"/>
</dbReference>
<dbReference type="Proteomes" id="UP000298663">
    <property type="component" value="Unassembled WGS sequence"/>
</dbReference>
<gene>
    <name evidence="2" type="ORF">L596_023655</name>
</gene>
<dbReference type="InterPro" id="IPR015897">
    <property type="entry name" value="CHK_kinase-like"/>
</dbReference>
<dbReference type="PANTHER" id="PTHR23020:SF41">
    <property type="entry name" value="AMINOGLYCOSIDE PHOSPHOTRANSFERASE DOMAIN-CONTAINING PROTEIN"/>
    <property type="match status" value="1"/>
</dbReference>
<dbReference type="PANTHER" id="PTHR23020">
    <property type="entry name" value="UNCHARACTERIZED NUCLEAR HORMONE RECEPTOR-RELATED"/>
    <property type="match status" value="1"/>
</dbReference>
<sequence length="190" mass="22084">MKPEVFEDRINHVLEFSNTRKFHDYTSHSIYQEIGLPAVLVHGDLWCNNIMWKNDSEEVAAFIDFQLTHTGSPAFDIARVLVLCADGDIRREHAHAVLEHYFSTLTELMAKEGKPVGFTMDQLERAYNVHLVNQTIHLLFMVPFFCCGDHDEKMKPVWEARTEKMMMRALFALDDALEILKTIPEEKYKP</sequence>
<evidence type="ECO:0000259" key="1">
    <source>
        <dbReference type="SMART" id="SM00587"/>
    </source>
</evidence>
<feature type="domain" description="CHK kinase-like" evidence="1">
    <location>
        <begin position="1"/>
        <end position="111"/>
    </location>
</feature>
<protein>
    <recommendedName>
        <fullName evidence="1">CHK kinase-like domain-containing protein</fullName>
    </recommendedName>
</protein>
<dbReference type="InterPro" id="IPR011009">
    <property type="entry name" value="Kinase-like_dom_sf"/>
</dbReference>
<evidence type="ECO:0000313" key="2">
    <source>
        <dbReference type="EMBL" id="TKR67508.1"/>
    </source>
</evidence>
<dbReference type="EMBL" id="AZBU02000008">
    <property type="protein sequence ID" value="TKR67508.1"/>
    <property type="molecule type" value="Genomic_DNA"/>
</dbReference>
<organism evidence="2 3">
    <name type="scientific">Steinernema carpocapsae</name>
    <name type="common">Entomopathogenic nematode</name>
    <dbReference type="NCBI Taxonomy" id="34508"/>
    <lineage>
        <taxon>Eukaryota</taxon>
        <taxon>Metazoa</taxon>
        <taxon>Ecdysozoa</taxon>
        <taxon>Nematoda</taxon>
        <taxon>Chromadorea</taxon>
        <taxon>Rhabditida</taxon>
        <taxon>Tylenchina</taxon>
        <taxon>Panagrolaimomorpha</taxon>
        <taxon>Strongyloidoidea</taxon>
        <taxon>Steinernematidae</taxon>
        <taxon>Steinernema</taxon>
    </lineage>
</organism>
<name>A0A4U5MEC4_STECR</name>
<dbReference type="Gene3D" id="3.90.1200.10">
    <property type="match status" value="1"/>
</dbReference>